<proteinExistence type="predicted"/>
<dbReference type="STRING" id="1324314.BVG16_01360"/>
<dbReference type="RefSeq" id="WP_078496746.1">
    <property type="nucleotide sequence ID" value="NZ_MSZX01000001.1"/>
</dbReference>
<dbReference type="Pfam" id="PF20136">
    <property type="entry name" value="DUF6526"/>
    <property type="match status" value="1"/>
</dbReference>
<protein>
    <submittedName>
        <fullName evidence="2">Uncharacterized protein</fullName>
    </submittedName>
</protein>
<dbReference type="InterPro" id="IPR045385">
    <property type="entry name" value="DUF6526"/>
</dbReference>
<dbReference type="OrthoDB" id="765463at2"/>
<sequence length="143" mass="16716">MSQIKPQSYDRHKKFAPLYHFMLTPLTLILFIASIVYLIREDFSYSSLLIFGLSCCVVILVVLVRLFATQLQDRLIRQEENFRHVQLTGKPLDSRLSLQQIIALRFAEDESFLRLCEEAAKTGMEPQKIKQAIPHWRADNHRV</sequence>
<gene>
    <name evidence="2" type="ORF">BVG16_01360</name>
</gene>
<reference evidence="2 3" key="1">
    <citation type="submission" date="2017-01" db="EMBL/GenBank/DDBJ databases">
        <title>Genome analysis of Paenibacillus selenitrireducens ES3-24.</title>
        <authorList>
            <person name="Xu D."/>
            <person name="Yao R."/>
            <person name="Zheng S."/>
        </authorList>
    </citation>
    <scope>NUCLEOTIDE SEQUENCE [LARGE SCALE GENOMIC DNA]</scope>
    <source>
        <strain evidence="2 3">ES3-24</strain>
    </source>
</reference>
<keyword evidence="3" id="KW-1185">Reference proteome</keyword>
<organism evidence="2 3">
    <name type="scientific">Paenibacillus selenitireducens</name>
    <dbReference type="NCBI Taxonomy" id="1324314"/>
    <lineage>
        <taxon>Bacteria</taxon>
        <taxon>Bacillati</taxon>
        <taxon>Bacillota</taxon>
        <taxon>Bacilli</taxon>
        <taxon>Bacillales</taxon>
        <taxon>Paenibacillaceae</taxon>
        <taxon>Paenibacillus</taxon>
    </lineage>
</organism>
<keyword evidence="1" id="KW-0472">Membrane</keyword>
<keyword evidence="1" id="KW-1133">Transmembrane helix</keyword>
<dbReference type="EMBL" id="MSZX01000001">
    <property type="protein sequence ID" value="OPA81023.1"/>
    <property type="molecule type" value="Genomic_DNA"/>
</dbReference>
<dbReference type="Proteomes" id="UP000190188">
    <property type="component" value="Unassembled WGS sequence"/>
</dbReference>
<name>A0A1T2XMV7_9BACL</name>
<feature type="transmembrane region" description="Helical" evidence="1">
    <location>
        <begin position="21"/>
        <end position="39"/>
    </location>
</feature>
<evidence type="ECO:0000256" key="1">
    <source>
        <dbReference type="SAM" id="Phobius"/>
    </source>
</evidence>
<evidence type="ECO:0000313" key="3">
    <source>
        <dbReference type="Proteomes" id="UP000190188"/>
    </source>
</evidence>
<feature type="transmembrane region" description="Helical" evidence="1">
    <location>
        <begin position="45"/>
        <end position="68"/>
    </location>
</feature>
<keyword evidence="1" id="KW-0812">Transmembrane</keyword>
<evidence type="ECO:0000313" key="2">
    <source>
        <dbReference type="EMBL" id="OPA81023.1"/>
    </source>
</evidence>
<dbReference type="AlphaFoldDB" id="A0A1T2XMV7"/>
<comment type="caution">
    <text evidence="2">The sequence shown here is derived from an EMBL/GenBank/DDBJ whole genome shotgun (WGS) entry which is preliminary data.</text>
</comment>
<accession>A0A1T2XMV7</accession>